<feature type="transmembrane region" description="Helical" evidence="1">
    <location>
        <begin position="82"/>
        <end position="101"/>
    </location>
</feature>
<gene>
    <name evidence="2" type="ORF">PSON_ATCC_30995.1.T1180067</name>
</gene>
<protein>
    <recommendedName>
        <fullName evidence="4">Transmembrane protein</fullName>
    </recommendedName>
</protein>
<feature type="transmembrane region" description="Helical" evidence="1">
    <location>
        <begin position="133"/>
        <end position="148"/>
    </location>
</feature>
<accession>A0A8S1QVE2</accession>
<dbReference type="AlphaFoldDB" id="A0A8S1QVE2"/>
<comment type="caution">
    <text evidence="2">The sequence shown here is derived from an EMBL/GenBank/DDBJ whole genome shotgun (WGS) entry which is preliminary data.</text>
</comment>
<evidence type="ECO:0000313" key="2">
    <source>
        <dbReference type="EMBL" id="CAD8118667.1"/>
    </source>
</evidence>
<keyword evidence="1" id="KW-0472">Membrane</keyword>
<dbReference type="EMBL" id="CAJJDN010000118">
    <property type="protein sequence ID" value="CAD8118667.1"/>
    <property type="molecule type" value="Genomic_DNA"/>
</dbReference>
<keyword evidence="1" id="KW-0812">Transmembrane</keyword>
<evidence type="ECO:0000256" key="1">
    <source>
        <dbReference type="SAM" id="Phobius"/>
    </source>
</evidence>
<feature type="transmembrane region" description="Helical" evidence="1">
    <location>
        <begin position="107"/>
        <end position="126"/>
    </location>
</feature>
<keyword evidence="3" id="KW-1185">Reference proteome</keyword>
<feature type="transmembrane region" description="Helical" evidence="1">
    <location>
        <begin position="51"/>
        <end position="70"/>
    </location>
</feature>
<dbReference type="Proteomes" id="UP000692954">
    <property type="component" value="Unassembled WGS sequence"/>
</dbReference>
<evidence type="ECO:0008006" key="4">
    <source>
        <dbReference type="Google" id="ProtNLM"/>
    </source>
</evidence>
<name>A0A8S1QVE2_9CILI</name>
<reference evidence="2" key="1">
    <citation type="submission" date="2021-01" db="EMBL/GenBank/DDBJ databases">
        <authorList>
            <consortium name="Genoscope - CEA"/>
            <person name="William W."/>
        </authorList>
    </citation>
    <scope>NUCLEOTIDE SEQUENCE</scope>
</reference>
<keyword evidence="1" id="KW-1133">Transmembrane helix</keyword>
<evidence type="ECO:0000313" key="3">
    <source>
        <dbReference type="Proteomes" id="UP000692954"/>
    </source>
</evidence>
<dbReference type="OrthoDB" id="301097at2759"/>
<sequence>MQFLSQKFISDKFEEQYENYMMKFRLRFQLIQKIILIPLIIYYTIEKVFQSSWFVVCLNLILGVIVVVSLRYQKKCVRAYEILLLIGILLFNLFYATSQYLQIHPERYQFIDGYFLAILSLTMINMMDSIQKAFILLFVYLIFMVMIPNSKEPLWSQILKFLVYILLFYQQSRYQQQLLRMTYVQYCKHLTIEKNIRENLEMKYYIVNFIENSRQIILQQEQVDKLTEEEEQYNFQTFIRKTIVASQGRKITKQKDIRKNSADINLEQFLFYLFTDKKKLRLLENYENKYQDYQHILFGFNQEESYIIKVVLCFDTEPCAIILINEQQKKQFVDKLKLQNKATLKLLNYFQDIFNTHIRLSLIIMNGIQKKYQLCQQQKDLNFRKCLIYINAQLYIAFNKYYNISDYFSANLDFKQLSLLKFNLIQLLECLIDKMKYYRNNNKLKARAIKINTKLKDLFMKSDYKQVQQLFLNLILFSAQYSEELQIELEEDLDQSFLPQSIVNVCIFFKIPKGTRIELDKFPLINPTTLDEVKKNDKRSLDLYISISLLIIRNLGPFDKITMRNIGRQVYKIQFYLYKQIPLGLSLVPVHSFDPNMFIKRDEDWQLVRSQRKDSIINSFNQDIRLDTQRCLSSPLPLLKS</sequence>
<proteinExistence type="predicted"/>
<organism evidence="2 3">
    <name type="scientific">Paramecium sonneborni</name>
    <dbReference type="NCBI Taxonomy" id="65129"/>
    <lineage>
        <taxon>Eukaryota</taxon>
        <taxon>Sar</taxon>
        <taxon>Alveolata</taxon>
        <taxon>Ciliophora</taxon>
        <taxon>Intramacronucleata</taxon>
        <taxon>Oligohymenophorea</taxon>
        <taxon>Peniculida</taxon>
        <taxon>Parameciidae</taxon>
        <taxon>Paramecium</taxon>
    </lineage>
</organism>
<feature type="transmembrane region" description="Helical" evidence="1">
    <location>
        <begin position="26"/>
        <end position="45"/>
    </location>
</feature>